<dbReference type="EMBL" id="JBFMKM010000003">
    <property type="protein sequence ID" value="KAL1310976.1"/>
    <property type="molecule type" value="Genomic_DNA"/>
</dbReference>
<organism evidence="2 3">
    <name type="scientific">Neodothiora populina</name>
    <dbReference type="NCBI Taxonomy" id="2781224"/>
    <lineage>
        <taxon>Eukaryota</taxon>
        <taxon>Fungi</taxon>
        <taxon>Dikarya</taxon>
        <taxon>Ascomycota</taxon>
        <taxon>Pezizomycotina</taxon>
        <taxon>Dothideomycetes</taxon>
        <taxon>Dothideomycetidae</taxon>
        <taxon>Dothideales</taxon>
        <taxon>Dothioraceae</taxon>
        <taxon>Neodothiora</taxon>
    </lineage>
</organism>
<sequence>MICQTAIQPTSLIPPSACPAVAYISYPLFPLVAISPARSCPQSALVKASCSSSSHTSARAKTKETNEAKDVKECKTKETKESRERKEKAKSETKEKDSKTKGTCKAAAADNDDKAAKSDGKKDTPPTHSKDLSARKGIKYIPPPQHTILHVVKGTKVWELPPACSASSASTSASSSSSPASNPSTSSSSSTKNDSPTLSLRVFRAPTSLALRDLLTYLIVDELHKPAAEVHKWCLTEVIELGDGRWGRDAVCFSVESEDGQEQGQGMKTLGEVGWDASRGGSRPPVWVVLHRL</sequence>
<proteinExistence type="predicted"/>
<evidence type="ECO:0000256" key="1">
    <source>
        <dbReference type="SAM" id="MobiDB-lite"/>
    </source>
</evidence>
<feature type="region of interest" description="Disordered" evidence="1">
    <location>
        <begin position="51"/>
        <end position="141"/>
    </location>
</feature>
<dbReference type="Proteomes" id="UP001562354">
    <property type="component" value="Unassembled WGS sequence"/>
</dbReference>
<feature type="compositionally biased region" description="Basic and acidic residues" evidence="1">
    <location>
        <begin position="61"/>
        <end position="100"/>
    </location>
</feature>
<protein>
    <submittedName>
        <fullName evidence="2">Uncharacterized protein</fullName>
    </submittedName>
</protein>
<evidence type="ECO:0000313" key="3">
    <source>
        <dbReference type="Proteomes" id="UP001562354"/>
    </source>
</evidence>
<dbReference type="GeneID" id="95974899"/>
<dbReference type="RefSeq" id="XP_069203825.1">
    <property type="nucleotide sequence ID" value="XM_069340358.1"/>
</dbReference>
<evidence type="ECO:0000313" key="2">
    <source>
        <dbReference type="EMBL" id="KAL1310976.1"/>
    </source>
</evidence>
<keyword evidence="3" id="KW-1185">Reference proteome</keyword>
<reference evidence="2 3" key="1">
    <citation type="submission" date="2024-07" db="EMBL/GenBank/DDBJ databases">
        <title>Draft sequence of the Neodothiora populina.</title>
        <authorList>
            <person name="Drown D.D."/>
            <person name="Schuette U.S."/>
            <person name="Buechlein A.B."/>
            <person name="Rusch D.R."/>
            <person name="Winton L.W."/>
            <person name="Adams G.A."/>
        </authorList>
    </citation>
    <scope>NUCLEOTIDE SEQUENCE [LARGE SCALE GENOMIC DNA]</scope>
    <source>
        <strain evidence="2 3">CPC 39397</strain>
    </source>
</reference>
<accession>A0ABR3PNE0</accession>
<gene>
    <name evidence="2" type="ORF">AAFC00_001196</name>
</gene>
<feature type="region of interest" description="Disordered" evidence="1">
    <location>
        <begin position="165"/>
        <end position="196"/>
    </location>
</feature>
<name>A0ABR3PNE0_9PEZI</name>
<feature type="compositionally biased region" description="Basic and acidic residues" evidence="1">
    <location>
        <begin position="111"/>
        <end position="134"/>
    </location>
</feature>
<comment type="caution">
    <text evidence="2">The sequence shown here is derived from an EMBL/GenBank/DDBJ whole genome shotgun (WGS) entry which is preliminary data.</text>
</comment>